<evidence type="ECO:0000313" key="2">
    <source>
        <dbReference type="EMBL" id="GHC84860.1"/>
    </source>
</evidence>
<dbReference type="Proteomes" id="UP000638353">
    <property type="component" value="Unassembled WGS sequence"/>
</dbReference>
<name>A0A919C8K0_9ACTN</name>
<feature type="domain" description="Helix-turn-helix" evidence="1">
    <location>
        <begin position="42"/>
        <end position="88"/>
    </location>
</feature>
<dbReference type="AlphaFoldDB" id="A0A919C8K0"/>
<protein>
    <recommendedName>
        <fullName evidence="1">Helix-turn-helix domain-containing protein</fullName>
    </recommendedName>
</protein>
<sequence length="100" mass="10622">MPQSTSLPLAQIAQLLDVSEDSLRALIAARGGHQGDGTLVGLTVAEAARRMGVGRTTLYKFISSGEIPSAKVGRLRRVPVEAVNEFLQCRLGREDFGTAA</sequence>
<dbReference type="InterPro" id="IPR010093">
    <property type="entry name" value="SinI_DNA-bd"/>
</dbReference>
<dbReference type="InterPro" id="IPR009061">
    <property type="entry name" value="DNA-bd_dom_put_sf"/>
</dbReference>
<proteinExistence type="predicted"/>
<evidence type="ECO:0000313" key="3">
    <source>
        <dbReference type="Proteomes" id="UP000638353"/>
    </source>
</evidence>
<gene>
    <name evidence="2" type="ORF">GCM10010334_15180</name>
</gene>
<dbReference type="RefSeq" id="WP_189822681.1">
    <property type="nucleotide sequence ID" value="NZ_BMVC01000002.1"/>
</dbReference>
<dbReference type="NCBIfam" id="TIGR01764">
    <property type="entry name" value="excise"/>
    <property type="match status" value="1"/>
</dbReference>
<accession>A0A919C8K0</accession>
<organism evidence="2 3">
    <name type="scientific">Streptomyces finlayi</name>
    <dbReference type="NCBI Taxonomy" id="67296"/>
    <lineage>
        <taxon>Bacteria</taxon>
        <taxon>Bacillati</taxon>
        <taxon>Actinomycetota</taxon>
        <taxon>Actinomycetes</taxon>
        <taxon>Kitasatosporales</taxon>
        <taxon>Streptomycetaceae</taxon>
        <taxon>Streptomyces</taxon>
    </lineage>
</organism>
<dbReference type="EMBL" id="BMVC01000002">
    <property type="protein sequence ID" value="GHC84860.1"/>
    <property type="molecule type" value="Genomic_DNA"/>
</dbReference>
<evidence type="ECO:0000259" key="1">
    <source>
        <dbReference type="Pfam" id="PF12728"/>
    </source>
</evidence>
<reference evidence="2" key="2">
    <citation type="submission" date="2020-09" db="EMBL/GenBank/DDBJ databases">
        <authorList>
            <person name="Sun Q."/>
            <person name="Ohkuma M."/>
        </authorList>
    </citation>
    <scope>NUCLEOTIDE SEQUENCE</scope>
    <source>
        <strain evidence="2">JCM 4637</strain>
    </source>
</reference>
<reference evidence="2" key="1">
    <citation type="journal article" date="2014" name="Int. J. Syst. Evol. Microbiol.">
        <title>Complete genome sequence of Corynebacterium casei LMG S-19264T (=DSM 44701T), isolated from a smear-ripened cheese.</title>
        <authorList>
            <consortium name="US DOE Joint Genome Institute (JGI-PGF)"/>
            <person name="Walter F."/>
            <person name="Albersmeier A."/>
            <person name="Kalinowski J."/>
            <person name="Ruckert C."/>
        </authorList>
    </citation>
    <scope>NUCLEOTIDE SEQUENCE</scope>
    <source>
        <strain evidence="2">JCM 4637</strain>
    </source>
</reference>
<dbReference type="SUPFAM" id="SSF46955">
    <property type="entry name" value="Putative DNA-binding domain"/>
    <property type="match status" value="1"/>
</dbReference>
<dbReference type="InterPro" id="IPR041657">
    <property type="entry name" value="HTH_17"/>
</dbReference>
<dbReference type="Pfam" id="PF12728">
    <property type="entry name" value="HTH_17"/>
    <property type="match status" value="1"/>
</dbReference>
<comment type="caution">
    <text evidence="2">The sequence shown here is derived from an EMBL/GenBank/DDBJ whole genome shotgun (WGS) entry which is preliminary data.</text>
</comment>
<dbReference type="GO" id="GO:0003677">
    <property type="term" value="F:DNA binding"/>
    <property type="evidence" value="ECO:0007669"/>
    <property type="project" value="InterPro"/>
</dbReference>